<accession>A0A1X7D2I3</accession>
<keyword evidence="1" id="KW-0472">Membrane</keyword>
<feature type="transmembrane region" description="Helical" evidence="1">
    <location>
        <begin position="61"/>
        <end position="83"/>
    </location>
</feature>
<dbReference type="RefSeq" id="WP_085420334.1">
    <property type="nucleotide sequence ID" value="NZ_FXAF01000002.1"/>
</dbReference>
<keyword evidence="1" id="KW-0812">Transmembrane</keyword>
<sequence length="152" mass="15932">MMAGLGPLLASLAAMDVAAFTRRLKRNVILYALALIFLLTAYALGVAALAIQLGSLWGMPIALLVVAGGALVLALIMYLWVVMENRAEARRKREAAASSSSKALMVTAAISALPVIMKSRPLLLASAAAGLGFLLTRNMGSTDRGHAREPAE</sequence>
<gene>
    <name evidence="2" type="ORF">SAMN02982989_4942</name>
</gene>
<dbReference type="EMBL" id="FXAF01000002">
    <property type="protein sequence ID" value="SMF07634.1"/>
    <property type="molecule type" value="Genomic_DNA"/>
</dbReference>
<keyword evidence="1" id="KW-1133">Transmembrane helix</keyword>
<dbReference type="AlphaFoldDB" id="A0A1X7D2I3"/>
<evidence type="ECO:0000313" key="2">
    <source>
        <dbReference type="EMBL" id="SMF07634.1"/>
    </source>
</evidence>
<feature type="transmembrane region" description="Helical" evidence="1">
    <location>
        <begin position="29"/>
        <end position="49"/>
    </location>
</feature>
<dbReference type="OrthoDB" id="8403462at2"/>
<protein>
    <submittedName>
        <fullName evidence="2">Uncharacterized protein</fullName>
    </submittedName>
</protein>
<evidence type="ECO:0000256" key="1">
    <source>
        <dbReference type="SAM" id="Phobius"/>
    </source>
</evidence>
<evidence type="ECO:0000313" key="3">
    <source>
        <dbReference type="Proteomes" id="UP000192903"/>
    </source>
</evidence>
<name>A0A1X7D2I3_9HYPH</name>
<proteinExistence type="predicted"/>
<organism evidence="2 3">
    <name type="scientific">Xaviernesmea oryzae</name>
    <dbReference type="NCBI Taxonomy" id="464029"/>
    <lineage>
        <taxon>Bacteria</taxon>
        <taxon>Pseudomonadati</taxon>
        <taxon>Pseudomonadota</taxon>
        <taxon>Alphaproteobacteria</taxon>
        <taxon>Hyphomicrobiales</taxon>
        <taxon>Rhizobiaceae</taxon>
        <taxon>Rhizobium/Agrobacterium group</taxon>
        <taxon>Xaviernesmea</taxon>
    </lineage>
</organism>
<dbReference type="Proteomes" id="UP000192903">
    <property type="component" value="Unassembled WGS sequence"/>
</dbReference>
<dbReference type="STRING" id="464029.SAMN02982989_4942"/>
<reference evidence="3" key="1">
    <citation type="submission" date="2017-04" db="EMBL/GenBank/DDBJ databases">
        <authorList>
            <person name="Varghese N."/>
            <person name="Submissions S."/>
        </authorList>
    </citation>
    <scope>NUCLEOTIDE SEQUENCE [LARGE SCALE GENOMIC DNA]</scope>
    <source>
        <strain evidence="3">B4P</strain>
    </source>
</reference>
<keyword evidence="3" id="KW-1185">Reference proteome</keyword>